<keyword evidence="3 4" id="KW-0486">Methionine biosynthesis</keyword>
<dbReference type="GO" id="GO:0043715">
    <property type="term" value="F:2,3-diketo-5-methylthiopentyl-1-phosphate enolase activity"/>
    <property type="evidence" value="ECO:0007669"/>
    <property type="project" value="UniProtKB-UniRule"/>
</dbReference>
<evidence type="ECO:0000256" key="3">
    <source>
        <dbReference type="ARBA" id="ARBA00023167"/>
    </source>
</evidence>
<dbReference type="CDD" id="cd01629">
    <property type="entry name" value="HAD_EP"/>
    <property type="match status" value="1"/>
</dbReference>
<dbReference type="UniPathway" id="UPA00904">
    <property type="reaction ID" value="UER00876"/>
</dbReference>
<dbReference type="GO" id="GO:0043716">
    <property type="term" value="F:2-hydroxy-3-keto-5-methylthiopentenyl-1-phosphate phosphatase activity"/>
    <property type="evidence" value="ECO:0007669"/>
    <property type="project" value="UniProtKB-UniRule"/>
</dbReference>
<keyword evidence="4" id="KW-0460">Magnesium</keyword>
<dbReference type="SFLD" id="SFLDS00003">
    <property type="entry name" value="Haloacid_Dehalogenase"/>
    <property type="match status" value="1"/>
</dbReference>
<name>A0A0M2PV65_PROHO</name>
<dbReference type="Gene3D" id="1.10.720.60">
    <property type="match status" value="1"/>
</dbReference>
<dbReference type="InterPro" id="IPR023214">
    <property type="entry name" value="HAD_sf"/>
</dbReference>
<gene>
    <name evidence="4" type="primary">mtnC</name>
    <name evidence="5" type="ORF">PROH_12060</name>
</gene>
<dbReference type="Gene3D" id="3.40.50.1000">
    <property type="entry name" value="HAD superfamily/HAD-like"/>
    <property type="match status" value="1"/>
</dbReference>
<dbReference type="InterPro" id="IPR036412">
    <property type="entry name" value="HAD-like_sf"/>
</dbReference>
<comment type="subunit">
    <text evidence="4">Monomer.</text>
</comment>
<dbReference type="GO" id="GO:0043874">
    <property type="term" value="F:acireductone synthase activity"/>
    <property type="evidence" value="ECO:0007669"/>
    <property type="project" value="UniProtKB-EC"/>
</dbReference>
<dbReference type="RefSeq" id="WP_017711783.1">
    <property type="nucleotide sequence ID" value="NZ_KB235933.1"/>
</dbReference>
<keyword evidence="1 4" id="KW-0028">Amino-acid biosynthesis</keyword>
<dbReference type="SFLD" id="SFLDF00044">
    <property type="entry name" value="enolase-phosphatase"/>
    <property type="match status" value="1"/>
</dbReference>
<dbReference type="SUPFAM" id="SSF56784">
    <property type="entry name" value="HAD-like"/>
    <property type="match status" value="1"/>
</dbReference>
<dbReference type="Proteomes" id="UP000034681">
    <property type="component" value="Unassembled WGS sequence"/>
</dbReference>
<dbReference type="InterPro" id="IPR023943">
    <property type="entry name" value="Enolase-ppase_E1"/>
</dbReference>
<sequence>MGQVLDRVTAILLDIEGTTTPVDYVFGVLFPFAQTQMQTFLRIQGHTPEVQADIDLLRQDYGADIAQGLEVPPWSNAEPEAALPYIQTLMAADRKTTGLKSLQGKIWDQGYRDGTLQSQIFPDVAPALRAWVEAGKTIYIFSSGSVQAQQSLFRYTEAGDLTPLIQGYFDTRTGPKQEMDSYRFIAGAIATPPHQILFISDVVAELTAAQGAGMAVCLSVRPGNAPTDPQGLPVITTFNEIQWPAV</sequence>
<dbReference type="Pfam" id="PF00702">
    <property type="entry name" value="Hydrolase"/>
    <property type="match status" value="1"/>
</dbReference>
<keyword evidence="6" id="KW-1185">Reference proteome</keyword>
<protein>
    <recommendedName>
        <fullName evidence="4">Enolase-phosphatase E1</fullName>
        <ecNumber evidence="4">3.1.3.77</ecNumber>
    </recommendedName>
    <alternativeName>
        <fullName evidence="4">2,3-diketo-5-methylthio-1-phosphopentane phosphatase</fullName>
    </alternativeName>
</protein>
<dbReference type="SFLD" id="SFLDG01129">
    <property type="entry name" value="C1.5:_HAD__Beta-PGM__Phosphata"/>
    <property type="match status" value="1"/>
</dbReference>
<dbReference type="HAMAP" id="MF_01681">
    <property type="entry name" value="Salvage_MtnC"/>
    <property type="match status" value="1"/>
</dbReference>
<dbReference type="AlphaFoldDB" id="A0A0M2PV65"/>
<accession>A0A0M2PV65</accession>
<dbReference type="EMBL" id="AJTX02000004">
    <property type="protein sequence ID" value="KKJ00376.1"/>
    <property type="molecule type" value="Genomic_DNA"/>
</dbReference>
<evidence type="ECO:0000256" key="4">
    <source>
        <dbReference type="HAMAP-Rule" id="MF_01681"/>
    </source>
</evidence>
<comment type="pathway">
    <text evidence="4">Amino-acid biosynthesis; L-methionine biosynthesis via salvage pathway; L-methionine from S-methyl-5-thio-alpha-D-ribose 1-phosphate: step 3/6.</text>
</comment>
<dbReference type="SFLD" id="SFLDG01133">
    <property type="entry name" value="C1.5.4:_Enolase-phosphatase_Li"/>
    <property type="match status" value="1"/>
</dbReference>
<organism evidence="5 6">
    <name type="scientific">Prochlorothrix hollandica PCC 9006 = CALU 1027</name>
    <dbReference type="NCBI Taxonomy" id="317619"/>
    <lineage>
        <taxon>Bacteria</taxon>
        <taxon>Bacillati</taxon>
        <taxon>Cyanobacteriota</taxon>
        <taxon>Cyanophyceae</taxon>
        <taxon>Prochlorotrichales</taxon>
        <taxon>Prochlorotrichaceae</taxon>
        <taxon>Prochlorothrix</taxon>
    </lineage>
</organism>
<dbReference type="PANTHER" id="PTHR20371:SF1">
    <property type="entry name" value="ENOLASE-PHOSPHATASE E1"/>
    <property type="match status" value="1"/>
</dbReference>
<proteinExistence type="inferred from homology"/>
<keyword evidence="4" id="KW-0479">Metal-binding</keyword>
<evidence type="ECO:0000256" key="2">
    <source>
        <dbReference type="ARBA" id="ARBA00022801"/>
    </source>
</evidence>
<evidence type="ECO:0000256" key="1">
    <source>
        <dbReference type="ARBA" id="ARBA00022605"/>
    </source>
</evidence>
<comment type="similarity">
    <text evidence="4">Belongs to the HAD-like hydrolase superfamily. MasA/MtnC family.</text>
</comment>
<dbReference type="eggNOG" id="COG4229">
    <property type="taxonomic scope" value="Bacteria"/>
</dbReference>
<comment type="cofactor">
    <cofactor evidence="4">
        <name>Mg(2+)</name>
        <dbReference type="ChEBI" id="CHEBI:18420"/>
    </cofactor>
    <text evidence="4">Binds 1 Mg(2+) ion per subunit.</text>
</comment>
<dbReference type="NCBIfam" id="TIGR01691">
    <property type="entry name" value="enolase-ppase"/>
    <property type="match status" value="1"/>
</dbReference>
<comment type="function">
    <text evidence="4">Bifunctional enzyme that catalyzes the enolization of 2,3-diketo-5-methylthiopentyl-1-phosphate (DK-MTP-1-P) into the intermediate 2-hydroxy-3-keto-5-methylthiopentenyl-1-phosphate (HK-MTPenyl-1-P), which is then dephosphorylated to form the acireductone 1,2-dihydroxy-3-keto-5-methylthiopentene (DHK-MTPene).</text>
</comment>
<dbReference type="PANTHER" id="PTHR20371">
    <property type="entry name" value="ENOLASE-PHOSPHATASE E1"/>
    <property type="match status" value="1"/>
</dbReference>
<comment type="caution">
    <text evidence="5">The sequence shown here is derived from an EMBL/GenBank/DDBJ whole genome shotgun (WGS) entry which is preliminary data.</text>
</comment>
<keyword evidence="2 4" id="KW-0378">Hydrolase</keyword>
<dbReference type="STRING" id="317619.GCA_000332315_01201"/>
<dbReference type="GO" id="GO:0019509">
    <property type="term" value="P:L-methionine salvage from methylthioadenosine"/>
    <property type="evidence" value="ECO:0007669"/>
    <property type="project" value="UniProtKB-UniRule"/>
</dbReference>
<evidence type="ECO:0000313" key="5">
    <source>
        <dbReference type="EMBL" id="KKJ00376.1"/>
    </source>
</evidence>
<dbReference type="EC" id="3.1.3.77" evidence="4"/>
<comment type="pathway">
    <text evidence="4">Amino-acid biosynthesis; L-methionine biosynthesis via salvage pathway; L-methionine from S-methyl-5-thio-alpha-D-ribose 1-phosphate: step 4/6.</text>
</comment>
<dbReference type="GO" id="GO:0000287">
    <property type="term" value="F:magnesium ion binding"/>
    <property type="evidence" value="ECO:0007669"/>
    <property type="project" value="UniProtKB-UniRule"/>
</dbReference>
<reference evidence="5" key="1">
    <citation type="submission" date="2012-04" db="EMBL/GenBank/DDBJ databases">
        <authorList>
            <person name="Borisov I.G."/>
            <person name="Ivanikova N.V."/>
            <person name="Pinevich A.V."/>
        </authorList>
    </citation>
    <scope>NUCLEOTIDE SEQUENCE</scope>
    <source>
        <strain evidence="5">CALU 1027</strain>
    </source>
</reference>
<evidence type="ECO:0000313" key="6">
    <source>
        <dbReference type="Proteomes" id="UP000034681"/>
    </source>
</evidence>
<comment type="catalytic activity">
    <reaction evidence="4">
        <text>5-methylsulfanyl-2,3-dioxopentyl phosphate + H2O = 1,2-dihydroxy-5-(methylsulfanyl)pent-1-en-3-one + phosphate</text>
        <dbReference type="Rhea" id="RHEA:21700"/>
        <dbReference type="ChEBI" id="CHEBI:15377"/>
        <dbReference type="ChEBI" id="CHEBI:43474"/>
        <dbReference type="ChEBI" id="CHEBI:49252"/>
        <dbReference type="ChEBI" id="CHEBI:58828"/>
        <dbReference type="EC" id="3.1.3.77"/>
    </reaction>
</comment>
<dbReference type="OrthoDB" id="9797416at2"/>